<dbReference type="InterPro" id="IPR017601">
    <property type="entry name" value="DGQHR-contain_dom"/>
</dbReference>
<dbReference type="AlphaFoldDB" id="A0A3D9T2F7"/>
<organism evidence="1 2">
    <name type="scientific">Thermomonospora umbrina</name>
    <dbReference type="NCBI Taxonomy" id="111806"/>
    <lineage>
        <taxon>Bacteria</taxon>
        <taxon>Bacillati</taxon>
        <taxon>Actinomycetota</taxon>
        <taxon>Actinomycetes</taxon>
        <taxon>Streptosporangiales</taxon>
        <taxon>Thermomonosporaceae</taxon>
        <taxon>Thermomonospora</taxon>
    </lineage>
</organism>
<name>A0A3D9T2F7_9ACTN</name>
<gene>
    <name evidence="1" type="ORF">DFJ69_6092</name>
</gene>
<evidence type="ECO:0000313" key="1">
    <source>
        <dbReference type="EMBL" id="REF00544.1"/>
    </source>
</evidence>
<proteinExistence type="predicted"/>
<dbReference type="Pfam" id="PF14072">
    <property type="entry name" value="DndB"/>
    <property type="match status" value="1"/>
</dbReference>
<reference evidence="1 2" key="1">
    <citation type="submission" date="2018-08" db="EMBL/GenBank/DDBJ databases">
        <title>Sequencing the genomes of 1000 actinobacteria strains.</title>
        <authorList>
            <person name="Klenk H.-P."/>
        </authorList>
    </citation>
    <scope>NUCLEOTIDE SEQUENCE [LARGE SCALE GENOMIC DNA]</scope>
    <source>
        <strain evidence="1 2">DSM 43927</strain>
    </source>
</reference>
<dbReference type="InterPro" id="IPR017642">
    <property type="entry name" value="DNA_S_mod_DndB"/>
</dbReference>
<protein>
    <submittedName>
        <fullName evidence="1">DGQHR domain-containing protein</fullName>
    </submittedName>
</protein>
<dbReference type="RefSeq" id="WP_211328848.1">
    <property type="nucleotide sequence ID" value="NZ_QTTT01000001.1"/>
</dbReference>
<dbReference type="EMBL" id="QTTT01000001">
    <property type="protein sequence ID" value="REF00544.1"/>
    <property type="molecule type" value="Genomic_DNA"/>
</dbReference>
<keyword evidence="2" id="KW-1185">Reference proteome</keyword>
<dbReference type="Proteomes" id="UP000256661">
    <property type="component" value="Unassembled WGS sequence"/>
</dbReference>
<comment type="caution">
    <text evidence="1">The sequence shown here is derived from an EMBL/GenBank/DDBJ whole genome shotgun (WGS) entry which is preliminary data.</text>
</comment>
<dbReference type="NCBIfam" id="NF041060">
    <property type="entry name" value="DpdB"/>
    <property type="match status" value="1"/>
</dbReference>
<evidence type="ECO:0000313" key="2">
    <source>
        <dbReference type="Proteomes" id="UP000256661"/>
    </source>
</evidence>
<sequence length="367" mass="40558">MRGATMLCLPALRILQGTRTVYLAACDGKRIHEFAAVSRIGRDDRQRLGGYQRPESAAHIRSIRRYLESGDALMPHALVLAFDERVRFQPTAEAGDGEATPGMLIIPVDERLPETARPAWLVDGQQRAAALRDADVDAFPVPVIGFVASQAAQRAQFILVNTVKPLPKGWIHELLPETGGTLPALLARKRLPGQVMVRLNTGPGPFADRIRSPTAPDGYIRDTAVLTMIESSLYDGALYQYRNHEDGSGDIDRMVAHLNAYWATVHATWPHAWELPPRRSRLTHGAGIRALGFVMDHLTEDTPAERVAARVTGPLAALRTQAAWTSGRWRLTHGTRHRRDVQNTGHDIRLLTDVLLNIIDRPPLAPS</sequence>
<accession>A0A3D9T2F7</accession>
<dbReference type="CDD" id="cd16413">
    <property type="entry name" value="DGQHR_domain"/>
    <property type="match status" value="1"/>
</dbReference>
<dbReference type="NCBIfam" id="TIGR03187">
    <property type="entry name" value="DGQHR"/>
    <property type="match status" value="1"/>
</dbReference>